<dbReference type="AlphaFoldDB" id="A0A1H6QE48"/>
<evidence type="ECO:0000313" key="1">
    <source>
        <dbReference type="EMBL" id="SEI40156.1"/>
    </source>
</evidence>
<evidence type="ECO:0000313" key="2">
    <source>
        <dbReference type="Proteomes" id="UP000183028"/>
    </source>
</evidence>
<dbReference type="STRING" id="322505.SAMN04487836_11031"/>
<dbReference type="GO" id="GO:0016787">
    <property type="term" value="F:hydrolase activity"/>
    <property type="evidence" value="ECO:0007669"/>
    <property type="project" value="UniProtKB-KW"/>
</dbReference>
<gene>
    <name evidence="1" type="ORF">SAMN04487834_100290</name>
</gene>
<dbReference type="SUPFAM" id="SSF53474">
    <property type="entry name" value="alpha/beta-Hydrolases"/>
    <property type="match status" value="1"/>
</dbReference>
<dbReference type="OrthoDB" id="9803578at2"/>
<accession>A0A1H6QE48</accession>
<protein>
    <submittedName>
        <fullName evidence="1">S-formylglutathione hydrolase FrmB</fullName>
    </submittedName>
</protein>
<dbReference type="InterPro" id="IPR000801">
    <property type="entry name" value="Esterase-like"/>
</dbReference>
<organism evidence="1 2">
    <name type="scientific">Sharpea azabuensis</name>
    <dbReference type="NCBI Taxonomy" id="322505"/>
    <lineage>
        <taxon>Bacteria</taxon>
        <taxon>Bacillati</taxon>
        <taxon>Bacillota</taxon>
        <taxon>Erysipelotrichia</taxon>
        <taxon>Erysipelotrichales</taxon>
        <taxon>Coprobacillaceae</taxon>
        <taxon>Sharpea</taxon>
    </lineage>
</organism>
<reference evidence="2" key="1">
    <citation type="submission" date="2016-10" db="EMBL/GenBank/DDBJ databases">
        <authorList>
            <person name="Varghese N."/>
        </authorList>
    </citation>
    <scope>NUCLEOTIDE SEQUENCE [LARGE SCALE GENOMIC DNA]</scope>
    <source>
        <strain evidence="2">DSM 20406</strain>
    </source>
</reference>
<dbReference type="eggNOG" id="COG0627">
    <property type="taxonomic scope" value="Bacteria"/>
</dbReference>
<dbReference type="Pfam" id="PF00756">
    <property type="entry name" value="Esterase"/>
    <property type="match status" value="1"/>
</dbReference>
<dbReference type="GO" id="GO:0016747">
    <property type="term" value="F:acyltransferase activity, transferring groups other than amino-acyl groups"/>
    <property type="evidence" value="ECO:0007669"/>
    <property type="project" value="TreeGrafter"/>
</dbReference>
<dbReference type="EMBL" id="FNYK01000002">
    <property type="protein sequence ID" value="SEI40156.1"/>
    <property type="molecule type" value="Genomic_DNA"/>
</dbReference>
<dbReference type="PANTHER" id="PTHR48098:SF1">
    <property type="entry name" value="DIACYLGLYCEROL ACYLTRANSFERASE_MYCOLYLTRANSFERASE AG85A"/>
    <property type="match status" value="1"/>
</dbReference>
<dbReference type="InterPro" id="IPR029058">
    <property type="entry name" value="AB_hydrolase_fold"/>
</dbReference>
<sequence length="275" mass="31061">MAHLTCNFFSKSLMRTVDITVILPTDKFVATDPHFKPQSTFKTLYLLHGILGSTTDWIVGTRIAVWAAEKNLAVVMPSGENKFYVDQPDHMEYFGEFIGQELVDFTRRTFPLSTKREDTFIGGLSMGGYGALRNGLKYHETFGSIVALSSALILDDVYTSSYDNPNLIGNRHYYESVFGDITKLKGSDKDYYALIDGLKKEDIPHIYMACGNDDHLLKKQNDAFHQHLLERDIPHEYQTGPGGHDWVFWDTFIHKALDWLPLDDASAGVSSGHVQ</sequence>
<dbReference type="Proteomes" id="UP000183028">
    <property type="component" value="Unassembled WGS sequence"/>
</dbReference>
<keyword evidence="1" id="KW-0378">Hydrolase</keyword>
<keyword evidence="2" id="KW-1185">Reference proteome</keyword>
<dbReference type="RefSeq" id="WP_074731144.1">
    <property type="nucleotide sequence ID" value="NZ_FNYK01000002.1"/>
</dbReference>
<dbReference type="Gene3D" id="3.40.50.1820">
    <property type="entry name" value="alpha/beta hydrolase"/>
    <property type="match status" value="1"/>
</dbReference>
<proteinExistence type="predicted"/>
<dbReference type="InterPro" id="IPR050583">
    <property type="entry name" value="Mycobacterial_A85_antigen"/>
</dbReference>
<dbReference type="PANTHER" id="PTHR48098">
    <property type="entry name" value="ENTEROCHELIN ESTERASE-RELATED"/>
    <property type="match status" value="1"/>
</dbReference>
<name>A0A1H6QE48_9FIRM</name>